<evidence type="ECO:0000313" key="8">
    <source>
        <dbReference type="EMBL" id="CEP64002.1"/>
    </source>
</evidence>
<protein>
    <submittedName>
        <fullName evidence="8">LALA0S09e07404g1_1</fullName>
    </submittedName>
</protein>
<dbReference type="OrthoDB" id="46396at2759"/>
<reference evidence="8 9" key="1">
    <citation type="submission" date="2014-12" db="EMBL/GenBank/DDBJ databases">
        <authorList>
            <person name="Neuveglise Cecile"/>
        </authorList>
    </citation>
    <scope>NUCLEOTIDE SEQUENCE [LARGE SCALE GENOMIC DNA]</scope>
    <source>
        <strain evidence="8 9">CBS 12615</strain>
    </source>
</reference>
<feature type="transmembrane region" description="Helical" evidence="7">
    <location>
        <begin position="259"/>
        <end position="279"/>
    </location>
</feature>
<feature type="transmembrane region" description="Helical" evidence="7">
    <location>
        <begin position="322"/>
        <end position="342"/>
    </location>
</feature>
<feature type="transmembrane region" description="Helical" evidence="7">
    <location>
        <begin position="75"/>
        <end position="95"/>
    </location>
</feature>
<dbReference type="InterPro" id="IPR036259">
    <property type="entry name" value="MFS_trans_sf"/>
</dbReference>
<dbReference type="InterPro" id="IPR002259">
    <property type="entry name" value="Eqnu_transpt"/>
</dbReference>
<accession>A0A0C7N1K3</accession>
<evidence type="ECO:0000256" key="1">
    <source>
        <dbReference type="ARBA" id="ARBA00004141"/>
    </source>
</evidence>
<sequence length="431" mass="47869">MAPVDHQDVSEEYHLHRAAEIRLENGSFGEKLRDVSYLTFLLIGIALLWPWNAFLSASLYFQHDVFHDDTIYAKIYISTMMSVSTISSVGFNFWLSKRQHSYAVRVTRGLLWEMLVFGMLGIFVLVHGIFALWFNFAFLMVMVMISSCGTAMTQNGAMALANVHGPQYSQGVMMGQAIAGVLPSLVLFGVSFIGDPRNQSVGGIFAYFCTTMVVSMACITLYRFSTVAKADKPELLVGEAGNPETDAVAFSTLFAKLKYLVLSIFTTFVVTLLFPVFAANTFVVGLPLQNAQYIPFIFTVWNLGDLYGRYISEKQFFQSSKFTPFTTFLYSVSRIALVPLFFCFNLNDRLKSSSTVISDLCYILLQFVFGLTNGNVMSVSFMKVSPALSSDQERKAAGGFTNIFLSSGLAFGSLLSYACVFVVTAYSKKEV</sequence>
<dbReference type="PANTHER" id="PTHR10332:SF88">
    <property type="entry name" value="EQUILIBRATIVE NUCLEOSIDE TRANSPORTER 1, ISOFORM A"/>
    <property type="match status" value="1"/>
</dbReference>
<feature type="transmembrane region" description="Helical" evidence="7">
    <location>
        <begin position="362"/>
        <end position="382"/>
    </location>
</feature>
<feature type="transmembrane region" description="Helical" evidence="7">
    <location>
        <begin position="403"/>
        <end position="426"/>
    </location>
</feature>
<keyword evidence="4 7" id="KW-0812">Transmembrane</keyword>
<dbReference type="RefSeq" id="XP_022630214.1">
    <property type="nucleotide sequence ID" value="XM_022770922.1"/>
</dbReference>
<feature type="transmembrane region" description="Helical" evidence="7">
    <location>
        <begin position="204"/>
        <end position="222"/>
    </location>
</feature>
<dbReference type="PIRSF" id="PIRSF016379">
    <property type="entry name" value="ENT"/>
    <property type="match status" value="1"/>
</dbReference>
<dbReference type="GO" id="GO:0005886">
    <property type="term" value="C:plasma membrane"/>
    <property type="evidence" value="ECO:0007669"/>
    <property type="project" value="TreeGrafter"/>
</dbReference>
<dbReference type="HOGENOM" id="CLU_021611_3_0_1"/>
<keyword evidence="6 7" id="KW-0472">Membrane</keyword>
<evidence type="ECO:0000256" key="4">
    <source>
        <dbReference type="ARBA" id="ARBA00022692"/>
    </source>
</evidence>
<evidence type="ECO:0000256" key="7">
    <source>
        <dbReference type="SAM" id="Phobius"/>
    </source>
</evidence>
<feature type="transmembrane region" description="Helical" evidence="7">
    <location>
        <begin position="35"/>
        <end position="55"/>
    </location>
</feature>
<keyword evidence="3" id="KW-0813">Transport</keyword>
<gene>
    <name evidence="8" type="ORF">LALA0_S09e07404g</name>
</gene>
<evidence type="ECO:0000256" key="5">
    <source>
        <dbReference type="ARBA" id="ARBA00022989"/>
    </source>
</evidence>
<comment type="similarity">
    <text evidence="2">Belongs to the SLC29A/ENT transporter (TC 2.A.57) family.</text>
</comment>
<evidence type="ECO:0000256" key="2">
    <source>
        <dbReference type="ARBA" id="ARBA00007965"/>
    </source>
</evidence>
<evidence type="ECO:0000256" key="3">
    <source>
        <dbReference type="ARBA" id="ARBA00022448"/>
    </source>
</evidence>
<dbReference type="Proteomes" id="UP000054304">
    <property type="component" value="Unassembled WGS sequence"/>
</dbReference>
<dbReference type="GO" id="GO:0015205">
    <property type="term" value="F:nucleobase transmembrane transporter activity"/>
    <property type="evidence" value="ECO:0007669"/>
    <property type="project" value="EnsemblFungi"/>
</dbReference>
<dbReference type="EMBL" id="LN736368">
    <property type="protein sequence ID" value="CEP64002.1"/>
    <property type="molecule type" value="Genomic_DNA"/>
</dbReference>
<dbReference type="GeneID" id="34687529"/>
<evidence type="ECO:0000313" key="9">
    <source>
        <dbReference type="Proteomes" id="UP000054304"/>
    </source>
</evidence>
<keyword evidence="5 7" id="KW-1133">Transmembrane helix</keyword>
<dbReference type="AlphaFoldDB" id="A0A0C7N1K3"/>
<keyword evidence="9" id="KW-1185">Reference proteome</keyword>
<dbReference type="GO" id="GO:0034257">
    <property type="term" value="F:nicotinamide riboside transmembrane transporter activity"/>
    <property type="evidence" value="ECO:0007669"/>
    <property type="project" value="EnsemblFungi"/>
</dbReference>
<dbReference type="Pfam" id="PF01733">
    <property type="entry name" value="Nucleoside_tran"/>
    <property type="match status" value="2"/>
</dbReference>
<organism evidence="8 9">
    <name type="scientific">Lachancea lanzarotensis</name>
    <dbReference type="NCBI Taxonomy" id="1245769"/>
    <lineage>
        <taxon>Eukaryota</taxon>
        <taxon>Fungi</taxon>
        <taxon>Dikarya</taxon>
        <taxon>Ascomycota</taxon>
        <taxon>Saccharomycotina</taxon>
        <taxon>Saccharomycetes</taxon>
        <taxon>Saccharomycetales</taxon>
        <taxon>Saccharomycetaceae</taxon>
        <taxon>Lachancea</taxon>
    </lineage>
</organism>
<feature type="transmembrane region" description="Helical" evidence="7">
    <location>
        <begin position="136"/>
        <end position="160"/>
    </location>
</feature>
<dbReference type="PANTHER" id="PTHR10332">
    <property type="entry name" value="EQUILIBRATIVE NUCLEOSIDE TRANSPORTER"/>
    <property type="match status" value="1"/>
</dbReference>
<comment type="subcellular location">
    <subcellularLocation>
        <location evidence="1">Membrane</location>
        <topology evidence="1">Multi-pass membrane protein</topology>
    </subcellularLocation>
</comment>
<feature type="transmembrane region" description="Helical" evidence="7">
    <location>
        <begin position="172"/>
        <end position="192"/>
    </location>
</feature>
<evidence type="ECO:0000256" key="6">
    <source>
        <dbReference type="ARBA" id="ARBA00023136"/>
    </source>
</evidence>
<name>A0A0C7N1K3_9SACH</name>
<dbReference type="GO" id="GO:0000329">
    <property type="term" value="C:fungal-type vacuole membrane"/>
    <property type="evidence" value="ECO:0007669"/>
    <property type="project" value="EnsemblFungi"/>
</dbReference>
<feature type="transmembrane region" description="Helical" evidence="7">
    <location>
        <begin position="110"/>
        <end position="130"/>
    </location>
</feature>
<proteinExistence type="inferred from homology"/>
<dbReference type="SUPFAM" id="SSF103473">
    <property type="entry name" value="MFS general substrate transporter"/>
    <property type="match status" value="1"/>
</dbReference>
<dbReference type="STRING" id="1245769.A0A0C7N1K3"/>